<evidence type="ECO:0000313" key="1">
    <source>
        <dbReference type="EMBL" id="MFD2185596.1"/>
    </source>
</evidence>
<keyword evidence="2" id="KW-1185">Reference proteome</keyword>
<dbReference type="Pfam" id="PF14253">
    <property type="entry name" value="AbiH"/>
    <property type="match status" value="1"/>
</dbReference>
<protein>
    <submittedName>
        <fullName evidence="1">AbiH family protein</fullName>
    </submittedName>
</protein>
<name>A0ABW5AS99_9FLAO</name>
<accession>A0ABW5AS99</accession>
<gene>
    <name evidence="1" type="ORF">ACFSJT_02245</name>
</gene>
<evidence type="ECO:0000313" key="2">
    <source>
        <dbReference type="Proteomes" id="UP001597344"/>
    </source>
</evidence>
<dbReference type="InterPro" id="IPR025935">
    <property type="entry name" value="AbiH"/>
</dbReference>
<dbReference type="RefSeq" id="WP_378318570.1">
    <property type="nucleotide sequence ID" value="NZ_JBHUHY010000002.1"/>
</dbReference>
<dbReference type="Proteomes" id="UP001597344">
    <property type="component" value="Unassembled WGS sequence"/>
</dbReference>
<sequence>MFKSENIIVILGNGFDLAHDLPTSYSDFSDYIVSKIITPEIFKCIYNANYNSILLKDDKVRSLKSNPDYLINLQLKNYLREVKNSEDLNRIIVGIFGANHDISHVITNNFLGEIYASKEHNWFNIENEYFDRLLNISHRSNRTTPIEKKSDLKRLNKEFEMIKSWLKTYLEALETSLDKSIRNFFDYHFNNGLVKNIYLLIFNYTNTISHYLPFFKKDKFDSIRLNFIHGKSNEEIIFGYGNDQSKEYQQLLSTEIDEYIQNFKTFGYGKNNRYSELLEAIEGFNNYEVLNLGHSLGLTDKTILEEIFNNPACTKIHLAKRSDLEGLEKQNAFMTNFFAASRIIANDKRLRRVVASYESATSFPLNNL</sequence>
<proteinExistence type="predicted"/>
<comment type="caution">
    <text evidence="1">The sequence shown here is derived from an EMBL/GenBank/DDBJ whole genome shotgun (WGS) entry which is preliminary data.</text>
</comment>
<dbReference type="EMBL" id="JBHUHY010000002">
    <property type="protein sequence ID" value="MFD2185596.1"/>
    <property type="molecule type" value="Genomic_DNA"/>
</dbReference>
<reference evidence="2" key="1">
    <citation type="journal article" date="2019" name="Int. J. Syst. Evol. Microbiol.">
        <title>The Global Catalogue of Microorganisms (GCM) 10K type strain sequencing project: providing services to taxonomists for standard genome sequencing and annotation.</title>
        <authorList>
            <consortium name="The Broad Institute Genomics Platform"/>
            <consortium name="The Broad Institute Genome Sequencing Center for Infectious Disease"/>
            <person name="Wu L."/>
            <person name="Ma J."/>
        </authorList>
    </citation>
    <scope>NUCLEOTIDE SEQUENCE [LARGE SCALE GENOMIC DNA]</scope>
    <source>
        <strain evidence="2">DT92</strain>
    </source>
</reference>
<organism evidence="1 2">
    <name type="scientific">Aquimarina celericrescens</name>
    <dbReference type="NCBI Taxonomy" id="1964542"/>
    <lineage>
        <taxon>Bacteria</taxon>
        <taxon>Pseudomonadati</taxon>
        <taxon>Bacteroidota</taxon>
        <taxon>Flavobacteriia</taxon>
        <taxon>Flavobacteriales</taxon>
        <taxon>Flavobacteriaceae</taxon>
        <taxon>Aquimarina</taxon>
    </lineage>
</organism>